<protein>
    <submittedName>
        <fullName evidence="3">ARID DNA-binding domain-containing protein</fullName>
    </submittedName>
</protein>
<evidence type="ECO:0000313" key="4">
    <source>
        <dbReference type="Proteomes" id="UP001151760"/>
    </source>
</evidence>
<accession>A0ABQ4XBT0</accession>
<dbReference type="InterPro" id="IPR001878">
    <property type="entry name" value="Znf_CCHC"/>
</dbReference>
<name>A0ABQ4XBT0_9ASTR</name>
<reference evidence="3" key="2">
    <citation type="submission" date="2022-01" db="EMBL/GenBank/DDBJ databases">
        <authorList>
            <person name="Yamashiro T."/>
            <person name="Shiraishi A."/>
            <person name="Satake H."/>
            <person name="Nakayama K."/>
        </authorList>
    </citation>
    <scope>NUCLEOTIDE SEQUENCE</scope>
</reference>
<gene>
    <name evidence="3" type="ORF">Tco_0657237</name>
</gene>
<dbReference type="InterPro" id="IPR019389">
    <property type="entry name" value="Selenoprotein_T"/>
</dbReference>
<organism evidence="3 4">
    <name type="scientific">Tanacetum coccineum</name>
    <dbReference type="NCBI Taxonomy" id="301880"/>
    <lineage>
        <taxon>Eukaryota</taxon>
        <taxon>Viridiplantae</taxon>
        <taxon>Streptophyta</taxon>
        <taxon>Embryophyta</taxon>
        <taxon>Tracheophyta</taxon>
        <taxon>Spermatophyta</taxon>
        <taxon>Magnoliopsida</taxon>
        <taxon>eudicotyledons</taxon>
        <taxon>Gunneridae</taxon>
        <taxon>Pentapetalae</taxon>
        <taxon>asterids</taxon>
        <taxon>campanulids</taxon>
        <taxon>Asterales</taxon>
        <taxon>Asteraceae</taxon>
        <taxon>Asteroideae</taxon>
        <taxon>Anthemideae</taxon>
        <taxon>Anthemidinae</taxon>
        <taxon>Tanacetum</taxon>
    </lineage>
</organism>
<dbReference type="Gene3D" id="4.10.60.10">
    <property type="entry name" value="Zinc finger, CCHC-type"/>
    <property type="match status" value="1"/>
</dbReference>
<keyword evidence="1" id="KW-0479">Metal-binding</keyword>
<dbReference type="InterPro" id="IPR036875">
    <property type="entry name" value="Znf_CCHC_sf"/>
</dbReference>
<reference evidence="3" key="1">
    <citation type="journal article" date="2022" name="Int. J. Mol. Sci.">
        <title>Draft Genome of Tanacetum Coccineum: Genomic Comparison of Closely Related Tanacetum-Family Plants.</title>
        <authorList>
            <person name="Yamashiro T."/>
            <person name="Shiraishi A."/>
            <person name="Nakayama K."/>
            <person name="Satake H."/>
        </authorList>
    </citation>
    <scope>NUCLEOTIDE SEQUENCE</scope>
</reference>
<feature type="domain" description="CCHC-type" evidence="2">
    <location>
        <begin position="96"/>
        <end position="111"/>
    </location>
</feature>
<dbReference type="PANTHER" id="PTHR13544">
    <property type="entry name" value="SELENOPROTEIN T"/>
    <property type="match status" value="1"/>
</dbReference>
<sequence>MVNTNTFLENRWSRPSSSAYGLPNIWYQSKLGRPLRKKMQYGFIQRQLKREREREARLGNCIRQITNDCKDMLRKKLEEIEMYNSTISQNRNRKQKCYKCRQRGHIIKNCPLKEKKQDEGTKKHDNTSVLMKGQESANLVNKELLTTKPTISLKYPEWIHFSTKCMIKGTDQGHWDDIWIYEDDYDIGRVLIHVFNLFAPAAPVKHDHHHHNHTPQQHLQTPSIQQPLDFPTQKHSGFGGGIGLGNTVQIDFCASCSY</sequence>
<dbReference type="EMBL" id="BQNB010009361">
    <property type="protein sequence ID" value="GJS62453.1"/>
    <property type="molecule type" value="Genomic_DNA"/>
</dbReference>
<evidence type="ECO:0000259" key="2">
    <source>
        <dbReference type="PROSITE" id="PS50158"/>
    </source>
</evidence>
<dbReference type="Proteomes" id="UP001151760">
    <property type="component" value="Unassembled WGS sequence"/>
</dbReference>
<dbReference type="Pfam" id="PF00098">
    <property type="entry name" value="zf-CCHC"/>
    <property type="match status" value="1"/>
</dbReference>
<keyword evidence="3" id="KW-0238">DNA-binding</keyword>
<comment type="caution">
    <text evidence="3">The sequence shown here is derived from an EMBL/GenBank/DDBJ whole genome shotgun (WGS) entry which is preliminary data.</text>
</comment>
<evidence type="ECO:0000313" key="3">
    <source>
        <dbReference type="EMBL" id="GJS62453.1"/>
    </source>
</evidence>
<feature type="non-terminal residue" evidence="3">
    <location>
        <position position="258"/>
    </location>
</feature>
<keyword evidence="1" id="KW-0862">Zinc</keyword>
<keyword evidence="1" id="KW-0863">Zinc-finger</keyword>
<keyword evidence="4" id="KW-1185">Reference proteome</keyword>
<dbReference type="PANTHER" id="PTHR13544:SF0">
    <property type="entry name" value="THIOREDOXIN REDUCTASE-LIKE SELENOPROTEIN T"/>
    <property type="match status" value="1"/>
</dbReference>
<proteinExistence type="predicted"/>
<dbReference type="SUPFAM" id="SSF57756">
    <property type="entry name" value="Retrovirus zinc finger-like domains"/>
    <property type="match status" value="1"/>
</dbReference>
<dbReference type="SMART" id="SM00343">
    <property type="entry name" value="ZnF_C2HC"/>
    <property type="match status" value="1"/>
</dbReference>
<dbReference type="PROSITE" id="PS50158">
    <property type="entry name" value="ZF_CCHC"/>
    <property type="match status" value="1"/>
</dbReference>
<evidence type="ECO:0000256" key="1">
    <source>
        <dbReference type="PROSITE-ProRule" id="PRU00047"/>
    </source>
</evidence>
<dbReference type="GO" id="GO:0003677">
    <property type="term" value="F:DNA binding"/>
    <property type="evidence" value="ECO:0007669"/>
    <property type="project" value="UniProtKB-KW"/>
</dbReference>